<protein>
    <submittedName>
        <fullName evidence="1">Uncharacterized protein</fullName>
    </submittedName>
</protein>
<name>A0A8S5L9S7_9CAUD</name>
<sequence length="123" mass="14574">MEKITAENRKEAKKLLKEGKIQEFFELFFSHVSISKFANGQGMEMETWTDGGVNMLVWLEKEDNLLEDFKEYVENFDVDYEIELHREGESYRNAFSLRESLNDFEDYAKWLKKIVGIIEKAGF</sequence>
<dbReference type="EMBL" id="BK014662">
    <property type="protein sequence ID" value="DAD66699.1"/>
    <property type="molecule type" value="Genomic_DNA"/>
</dbReference>
<proteinExistence type="predicted"/>
<organism evidence="1">
    <name type="scientific">Myoviridae sp. ctPuP5</name>
    <dbReference type="NCBI Taxonomy" id="2823543"/>
    <lineage>
        <taxon>Viruses</taxon>
        <taxon>Duplodnaviria</taxon>
        <taxon>Heunggongvirae</taxon>
        <taxon>Uroviricota</taxon>
        <taxon>Caudoviricetes</taxon>
    </lineage>
</organism>
<reference evidence="1" key="1">
    <citation type="journal article" date="2021" name="Proc. Natl. Acad. Sci. U.S.A.">
        <title>A Catalog of Tens of Thousands of Viruses from Human Metagenomes Reveals Hidden Associations with Chronic Diseases.</title>
        <authorList>
            <person name="Tisza M.J."/>
            <person name="Buck C.B."/>
        </authorList>
    </citation>
    <scope>NUCLEOTIDE SEQUENCE</scope>
    <source>
        <strain evidence="1">CtPuP5</strain>
    </source>
</reference>
<evidence type="ECO:0000313" key="1">
    <source>
        <dbReference type="EMBL" id="DAD66699.1"/>
    </source>
</evidence>
<accession>A0A8S5L9S7</accession>